<evidence type="ECO:0000313" key="11">
    <source>
        <dbReference type="Proteomes" id="UP000752696"/>
    </source>
</evidence>
<keyword evidence="5" id="KW-1133">Transmembrane helix</keyword>
<keyword evidence="11" id="KW-1185">Reference proteome</keyword>
<evidence type="ECO:0000256" key="9">
    <source>
        <dbReference type="SAM" id="SignalP"/>
    </source>
</evidence>
<keyword evidence="3" id="KW-0812">Transmembrane</keyword>
<evidence type="ECO:0000256" key="7">
    <source>
        <dbReference type="ARBA" id="ARBA00023170"/>
    </source>
</evidence>
<keyword evidence="9" id="KW-0732">Signal</keyword>
<feature type="signal peptide" evidence="9">
    <location>
        <begin position="1"/>
        <end position="28"/>
    </location>
</feature>
<feature type="non-terminal residue" evidence="10">
    <location>
        <position position="1"/>
    </location>
</feature>
<keyword evidence="2" id="KW-0716">Sensory transduction</keyword>
<dbReference type="InterPro" id="IPR004117">
    <property type="entry name" value="7tm6_olfct_rcpt"/>
</dbReference>
<gene>
    <name evidence="10" type="ORF">MHI_LOCUS34777</name>
</gene>
<evidence type="ECO:0000256" key="4">
    <source>
        <dbReference type="ARBA" id="ARBA00022725"/>
    </source>
</evidence>
<dbReference type="Proteomes" id="UP000752696">
    <property type="component" value="Unassembled WGS sequence"/>
</dbReference>
<dbReference type="GO" id="GO:0016020">
    <property type="term" value="C:membrane"/>
    <property type="evidence" value="ECO:0007669"/>
    <property type="project" value="UniProtKB-SubCell"/>
</dbReference>
<keyword evidence="6" id="KW-0472">Membrane</keyword>
<organism evidence="10 11">
    <name type="scientific">Heterotrigona itama</name>
    <dbReference type="NCBI Taxonomy" id="395501"/>
    <lineage>
        <taxon>Eukaryota</taxon>
        <taxon>Metazoa</taxon>
        <taxon>Ecdysozoa</taxon>
        <taxon>Arthropoda</taxon>
        <taxon>Hexapoda</taxon>
        <taxon>Insecta</taxon>
        <taxon>Pterygota</taxon>
        <taxon>Neoptera</taxon>
        <taxon>Endopterygota</taxon>
        <taxon>Hymenoptera</taxon>
        <taxon>Apocrita</taxon>
        <taxon>Aculeata</taxon>
        <taxon>Apoidea</taxon>
        <taxon>Anthophila</taxon>
        <taxon>Apidae</taxon>
        <taxon>Heterotrigona</taxon>
    </lineage>
</organism>
<evidence type="ECO:0000256" key="1">
    <source>
        <dbReference type="ARBA" id="ARBA00004141"/>
    </source>
</evidence>
<evidence type="ECO:0000256" key="5">
    <source>
        <dbReference type="ARBA" id="ARBA00022989"/>
    </source>
</evidence>
<dbReference type="Pfam" id="PF02949">
    <property type="entry name" value="7tm_6"/>
    <property type="match status" value="1"/>
</dbReference>
<dbReference type="EMBL" id="CAJDYZ010000287">
    <property type="protein sequence ID" value="CAD1468261.1"/>
    <property type="molecule type" value="Genomic_DNA"/>
</dbReference>
<evidence type="ECO:0000256" key="3">
    <source>
        <dbReference type="ARBA" id="ARBA00022692"/>
    </source>
</evidence>
<keyword evidence="4" id="KW-0552">Olfaction</keyword>
<dbReference type="AlphaFoldDB" id="A0A6V7GTS3"/>
<dbReference type="GO" id="GO:0005549">
    <property type="term" value="F:odorant binding"/>
    <property type="evidence" value="ECO:0007669"/>
    <property type="project" value="InterPro"/>
</dbReference>
<evidence type="ECO:0008006" key="12">
    <source>
        <dbReference type="Google" id="ProtNLM"/>
    </source>
</evidence>
<name>A0A6V7GTS3_9HYME</name>
<protein>
    <recommendedName>
        <fullName evidence="12">Odorant receptor</fullName>
    </recommendedName>
</protein>
<feature type="chain" id="PRO_5028406965" description="Odorant receptor" evidence="9">
    <location>
        <begin position="29"/>
        <end position="63"/>
    </location>
</feature>
<evidence type="ECO:0000313" key="10">
    <source>
        <dbReference type="EMBL" id="CAD1468261.1"/>
    </source>
</evidence>
<feature type="non-terminal residue" evidence="10">
    <location>
        <position position="63"/>
    </location>
</feature>
<dbReference type="GO" id="GO:0007165">
    <property type="term" value="P:signal transduction"/>
    <property type="evidence" value="ECO:0007669"/>
    <property type="project" value="UniProtKB-KW"/>
</dbReference>
<comment type="caution">
    <text evidence="10">The sequence shown here is derived from an EMBL/GenBank/DDBJ whole genome shotgun (WGS) entry which is preliminary data.</text>
</comment>
<keyword evidence="8" id="KW-0807">Transducer</keyword>
<proteinExistence type="predicted"/>
<reference evidence="10" key="1">
    <citation type="submission" date="2020-07" db="EMBL/GenBank/DDBJ databases">
        <authorList>
            <person name="Nazaruddin N."/>
        </authorList>
    </citation>
    <scope>NUCLEOTIDE SEQUENCE</scope>
</reference>
<dbReference type="GO" id="GO:0004984">
    <property type="term" value="F:olfactory receptor activity"/>
    <property type="evidence" value="ECO:0007669"/>
    <property type="project" value="InterPro"/>
</dbReference>
<keyword evidence="7" id="KW-0675">Receptor</keyword>
<sequence length="63" mass="6982">ADTHPSKKVSLVLNLGVVFCQLFMCTYSCDDVMQQSGNVSNAIFSIPWTIFPMNEAGTIIRKN</sequence>
<evidence type="ECO:0000256" key="8">
    <source>
        <dbReference type="ARBA" id="ARBA00023224"/>
    </source>
</evidence>
<dbReference type="OrthoDB" id="8185860at2759"/>
<evidence type="ECO:0000256" key="2">
    <source>
        <dbReference type="ARBA" id="ARBA00022606"/>
    </source>
</evidence>
<evidence type="ECO:0000256" key="6">
    <source>
        <dbReference type="ARBA" id="ARBA00023136"/>
    </source>
</evidence>
<accession>A0A6V7GTS3</accession>
<comment type="subcellular location">
    <subcellularLocation>
        <location evidence="1">Membrane</location>
        <topology evidence="1">Multi-pass membrane protein</topology>
    </subcellularLocation>
</comment>